<organism evidence="3 4">
    <name type="scientific">Litomosoides sigmodontis</name>
    <name type="common">Filarial nematode worm</name>
    <dbReference type="NCBI Taxonomy" id="42156"/>
    <lineage>
        <taxon>Eukaryota</taxon>
        <taxon>Metazoa</taxon>
        <taxon>Ecdysozoa</taxon>
        <taxon>Nematoda</taxon>
        <taxon>Chromadorea</taxon>
        <taxon>Rhabditida</taxon>
        <taxon>Spirurina</taxon>
        <taxon>Spiruromorpha</taxon>
        <taxon>Filarioidea</taxon>
        <taxon>Onchocercidae</taxon>
        <taxon>Litomosoides</taxon>
    </lineage>
</organism>
<dbReference type="GO" id="GO:0005881">
    <property type="term" value="C:cytoplasmic microtubule"/>
    <property type="evidence" value="ECO:0007669"/>
    <property type="project" value="TreeGrafter"/>
</dbReference>
<accession>A0A3P7M7T2</accession>
<protein>
    <recommendedName>
        <fullName evidence="2">TOG domain-containing protein</fullName>
    </recommendedName>
</protein>
<dbReference type="GO" id="GO:0000226">
    <property type="term" value="P:microtubule cytoskeleton organization"/>
    <property type="evidence" value="ECO:0007669"/>
    <property type="project" value="UniProtKB-ARBA"/>
</dbReference>
<dbReference type="AlphaFoldDB" id="A0A3P7M7T2"/>
<dbReference type="InterPro" id="IPR016024">
    <property type="entry name" value="ARM-type_fold"/>
</dbReference>
<feature type="non-terminal residue" evidence="3">
    <location>
        <position position="486"/>
    </location>
</feature>
<dbReference type="PANTHER" id="PTHR21567:SF87">
    <property type="entry name" value="CRESCERIN-LIKE PROTEIN CHE-12"/>
    <property type="match status" value="1"/>
</dbReference>
<dbReference type="EMBL" id="UYRX01001973">
    <property type="protein sequence ID" value="VDM92501.1"/>
    <property type="molecule type" value="Genomic_DNA"/>
</dbReference>
<feature type="compositionally biased region" description="Polar residues" evidence="1">
    <location>
        <begin position="20"/>
        <end position="42"/>
    </location>
</feature>
<dbReference type="SUPFAM" id="SSF48371">
    <property type="entry name" value="ARM repeat"/>
    <property type="match status" value="1"/>
</dbReference>
<dbReference type="OMA" id="WHSATHE"/>
<keyword evidence="4" id="KW-1185">Reference proteome</keyword>
<dbReference type="InterPro" id="IPR034085">
    <property type="entry name" value="TOG"/>
</dbReference>
<dbReference type="Proteomes" id="UP000277928">
    <property type="component" value="Unassembled WGS sequence"/>
</dbReference>
<feature type="compositionally biased region" description="Polar residues" evidence="1">
    <location>
        <begin position="1"/>
        <end position="11"/>
    </location>
</feature>
<proteinExistence type="predicted"/>
<dbReference type="GO" id="GO:0005929">
    <property type="term" value="C:cilium"/>
    <property type="evidence" value="ECO:0007669"/>
    <property type="project" value="TreeGrafter"/>
</dbReference>
<feature type="region of interest" description="Disordered" evidence="1">
    <location>
        <begin position="1"/>
        <end position="64"/>
    </location>
</feature>
<dbReference type="Pfam" id="PF12348">
    <property type="entry name" value="CLASP_N"/>
    <property type="match status" value="1"/>
</dbReference>
<evidence type="ECO:0000313" key="4">
    <source>
        <dbReference type="Proteomes" id="UP000277928"/>
    </source>
</evidence>
<evidence type="ECO:0000259" key="2">
    <source>
        <dbReference type="SMART" id="SM01349"/>
    </source>
</evidence>
<evidence type="ECO:0000256" key="1">
    <source>
        <dbReference type="SAM" id="MobiDB-lite"/>
    </source>
</evidence>
<dbReference type="InterPro" id="IPR024395">
    <property type="entry name" value="CLASP_N_dom"/>
</dbReference>
<dbReference type="GO" id="GO:0008017">
    <property type="term" value="F:microtubule binding"/>
    <property type="evidence" value="ECO:0007669"/>
    <property type="project" value="TreeGrafter"/>
</dbReference>
<evidence type="ECO:0000313" key="3">
    <source>
        <dbReference type="EMBL" id="VDM92501.1"/>
    </source>
</evidence>
<gene>
    <name evidence="3" type="ORF">NLS_LOCUS9812</name>
</gene>
<dbReference type="PANTHER" id="PTHR21567">
    <property type="entry name" value="CLASP"/>
    <property type="match status" value="1"/>
</dbReference>
<name>A0A3P7M7T2_LITSI</name>
<reference evidence="3 4" key="1">
    <citation type="submission" date="2018-08" db="EMBL/GenBank/DDBJ databases">
        <authorList>
            <person name="Laetsch R D."/>
            <person name="Stevens L."/>
            <person name="Kumar S."/>
            <person name="Blaxter L. M."/>
        </authorList>
    </citation>
    <scope>NUCLEOTIDE SEQUENCE [LARGE SCALE GENOMIC DNA]</scope>
</reference>
<dbReference type="SMART" id="SM01349">
    <property type="entry name" value="TOG"/>
    <property type="match status" value="1"/>
</dbReference>
<dbReference type="InterPro" id="IPR011989">
    <property type="entry name" value="ARM-like"/>
</dbReference>
<dbReference type="Gene3D" id="1.25.10.10">
    <property type="entry name" value="Leucine-rich Repeat Variant"/>
    <property type="match status" value="2"/>
</dbReference>
<feature type="domain" description="TOG" evidence="2">
    <location>
        <begin position="97"/>
        <end position="329"/>
    </location>
</feature>
<sequence length="486" mass="53363">MMEALENQNYAPSEPAIPTRSPQSSVRKSISHQNLASSSKNTGGIPPRTHASTKRNEKSSVPFKLKSASSLRSITSNSSSIASVSRRGKCVQNVEALLKNPECSLNQAMQKFDAEDWNEKLCAIEMITALAELSPRVIADNIHPVIMKLLNECKNLRSTVSRAAISSFAVLFENLKTIMDSKIEKICSVLMQKAGDVSNAFIRDDATVALETMIKYVSPGRSLNALVAAGTKSKSNTVRACCANLMVKLLERVGPVNAISGVEFPRFVTSLLLFARDANVAVRQTGKYGIRLLSQNNELFDDAIRKNLSENERENLCEILETINRRGLEESSIGASSLSLGSIRRSGSLRRSANNGRNAPTVSQGAQQELSNIRNNLIASEWEQRIKGLKEFSEMVMRNDRVALSDTKVLGAFVGRTSDINFKVSVAAMETLISILPTLSPHFSNGTSLKTVLYQLINSLMSHLASRSEGHRQHAKLCFEEITKYI</sequence>
<dbReference type="OrthoDB" id="5870094at2759"/>